<keyword evidence="1" id="KW-0812">Transmembrane</keyword>
<evidence type="ECO:0000256" key="1">
    <source>
        <dbReference type="SAM" id="Phobius"/>
    </source>
</evidence>
<organism evidence="2 3">
    <name type="scientific">Alkaliphilus serpentinus</name>
    <dbReference type="NCBI Taxonomy" id="1482731"/>
    <lineage>
        <taxon>Bacteria</taxon>
        <taxon>Bacillati</taxon>
        <taxon>Bacillota</taxon>
        <taxon>Clostridia</taxon>
        <taxon>Peptostreptococcales</taxon>
        <taxon>Natronincolaceae</taxon>
        <taxon>Alkaliphilus</taxon>
    </lineage>
</organism>
<proteinExistence type="predicted"/>
<sequence length="91" mass="10405">MKAFSGDCKECKEFIDYLEGFLNTLKQHNMDENIYKDYHKRFKIIIVHLNKKHNLVSEGFYAGLYMSIGMSVGLLIGSAKDATLKKKGLTI</sequence>
<keyword evidence="1" id="KW-1133">Transmembrane helix</keyword>
<dbReference type="EMBL" id="WBZB01000006">
    <property type="protein sequence ID" value="KAB3532820.1"/>
    <property type="molecule type" value="Genomic_DNA"/>
</dbReference>
<dbReference type="AlphaFoldDB" id="A0A833HR29"/>
<gene>
    <name evidence="2" type="ORF">F8153_01780</name>
</gene>
<protein>
    <submittedName>
        <fullName evidence="2">Uncharacterized protein</fullName>
    </submittedName>
</protein>
<feature type="transmembrane region" description="Helical" evidence="1">
    <location>
        <begin position="59"/>
        <end position="77"/>
    </location>
</feature>
<name>A0A833HR29_9FIRM</name>
<dbReference type="OrthoDB" id="2974719at2"/>
<comment type="caution">
    <text evidence="2">The sequence shown here is derived from an EMBL/GenBank/DDBJ whole genome shotgun (WGS) entry which is preliminary data.</text>
</comment>
<dbReference type="RefSeq" id="WP_151864632.1">
    <property type="nucleotide sequence ID" value="NZ_WBZB01000006.1"/>
</dbReference>
<dbReference type="Proteomes" id="UP000465601">
    <property type="component" value="Unassembled WGS sequence"/>
</dbReference>
<keyword evidence="3" id="KW-1185">Reference proteome</keyword>
<evidence type="ECO:0000313" key="2">
    <source>
        <dbReference type="EMBL" id="KAB3532820.1"/>
    </source>
</evidence>
<reference evidence="2 3" key="1">
    <citation type="submission" date="2019-10" db="EMBL/GenBank/DDBJ databases">
        <title>Alkaliphilus serpentinus sp. nov. and Alkaliphilus pronyensis sp. nov., two novel anaerobic alkaliphilic species isolated from the serpentinized-hosted hydrothermal field of the Prony Bay (New Caledonia).</title>
        <authorList>
            <person name="Postec A."/>
        </authorList>
    </citation>
    <scope>NUCLEOTIDE SEQUENCE [LARGE SCALE GENOMIC DNA]</scope>
    <source>
        <strain evidence="2 3">LacT</strain>
    </source>
</reference>
<evidence type="ECO:0000313" key="3">
    <source>
        <dbReference type="Proteomes" id="UP000465601"/>
    </source>
</evidence>
<keyword evidence="1" id="KW-0472">Membrane</keyword>
<accession>A0A833HR29</accession>